<dbReference type="STRING" id="29539.SAMN02745716_0442"/>
<dbReference type="SUPFAM" id="SSF54593">
    <property type="entry name" value="Glyoxalase/Bleomycin resistance protein/Dihydroxybiphenyl dioxygenase"/>
    <property type="match status" value="1"/>
</dbReference>
<accession>A0A1H6FL72</accession>
<dbReference type="RefSeq" id="WP_093115821.1">
    <property type="nucleotide sequence ID" value="NZ_FNWJ01000001.1"/>
</dbReference>
<keyword evidence="4" id="KW-1185">Reference proteome</keyword>
<feature type="domain" description="VOC" evidence="2">
    <location>
        <begin position="5"/>
        <end position="139"/>
    </location>
</feature>
<dbReference type="EMBL" id="FNWJ01000001">
    <property type="protein sequence ID" value="SEH10575.1"/>
    <property type="molecule type" value="Genomic_DNA"/>
</dbReference>
<feature type="region of interest" description="Disordered" evidence="1">
    <location>
        <begin position="292"/>
        <end position="311"/>
    </location>
</feature>
<dbReference type="InterPro" id="IPR037523">
    <property type="entry name" value="VOC_core"/>
</dbReference>
<dbReference type="InterPro" id="IPR052537">
    <property type="entry name" value="Extradiol_RC_dioxygenase"/>
</dbReference>
<reference evidence="4" key="1">
    <citation type="submission" date="2016-10" db="EMBL/GenBank/DDBJ databases">
        <authorList>
            <person name="Varghese N."/>
            <person name="Submissions S."/>
        </authorList>
    </citation>
    <scope>NUCLEOTIDE SEQUENCE [LARGE SCALE GENOMIC DNA]</scope>
    <source>
        <strain evidence="4">ATCC 35263</strain>
    </source>
</reference>
<feature type="compositionally biased region" description="Basic and acidic residues" evidence="1">
    <location>
        <begin position="301"/>
        <end position="311"/>
    </location>
</feature>
<dbReference type="Proteomes" id="UP000222056">
    <property type="component" value="Unassembled WGS sequence"/>
</dbReference>
<dbReference type="AlphaFoldDB" id="A0A1H6FL72"/>
<proteinExistence type="predicted"/>
<dbReference type="PANTHER" id="PTHR36110">
    <property type="entry name" value="RING-CLEAVING DIOXYGENASE MHQE-RELATED"/>
    <property type="match status" value="1"/>
</dbReference>
<organism evidence="3 4">
    <name type="scientific">Thermoleophilum album</name>
    <dbReference type="NCBI Taxonomy" id="29539"/>
    <lineage>
        <taxon>Bacteria</taxon>
        <taxon>Bacillati</taxon>
        <taxon>Actinomycetota</taxon>
        <taxon>Thermoleophilia</taxon>
        <taxon>Thermoleophilales</taxon>
        <taxon>Thermoleophilaceae</taxon>
        <taxon>Thermoleophilum</taxon>
    </lineage>
</organism>
<sequence length="311" mass="34771">MRLEGIHHVTAICADAPRNVRFYVGTLGLRLVKRTVNQDDPSVYHLFYGDEEGSPGADITFFEYPGTPLGRPGDGMVHTVVWRVGSLAALDFWGERLEREGFPAERRGDKLRFADPEGLAHELVVYEGPERPLRARAPDVPLEFALQGFDGVRAYASNPERSRSLLEDQLAFEPVSSHAWRVAGSERSALYVYDPPPREPGVPGAGTVHHVAFASHPEDHAVWRERALAGGARATPIIDRHYFRSIYFREPSGVLFEIATIGPGFAVDEPPERLGERLSLPPRFEPLREQLERTLAPLPDPRAERTVRTRS</sequence>
<evidence type="ECO:0000256" key="1">
    <source>
        <dbReference type="SAM" id="MobiDB-lite"/>
    </source>
</evidence>
<dbReference type="Pfam" id="PF00903">
    <property type="entry name" value="Glyoxalase"/>
    <property type="match status" value="2"/>
</dbReference>
<name>A0A1H6FL72_THEAL</name>
<dbReference type="InterPro" id="IPR004360">
    <property type="entry name" value="Glyas_Fos-R_dOase_dom"/>
</dbReference>
<dbReference type="Gene3D" id="3.10.180.10">
    <property type="entry name" value="2,3-Dihydroxybiphenyl 1,2-Dioxygenase, domain 1"/>
    <property type="match status" value="2"/>
</dbReference>
<evidence type="ECO:0000259" key="2">
    <source>
        <dbReference type="PROSITE" id="PS51819"/>
    </source>
</evidence>
<feature type="domain" description="VOC" evidence="2">
    <location>
        <begin position="148"/>
        <end position="261"/>
    </location>
</feature>
<evidence type="ECO:0000313" key="3">
    <source>
        <dbReference type="EMBL" id="SEH10575.1"/>
    </source>
</evidence>
<evidence type="ECO:0000313" key="4">
    <source>
        <dbReference type="Proteomes" id="UP000222056"/>
    </source>
</evidence>
<protein>
    <submittedName>
        <fullName evidence="3">Glyoxalase family protein</fullName>
    </submittedName>
</protein>
<dbReference type="OrthoDB" id="5242400at2"/>
<dbReference type="PANTHER" id="PTHR36110:SF4">
    <property type="entry name" value="RING-CLEAVING DIOXYGENASE MHQA-RELATED"/>
    <property type="match status" value="1"/>
</dbReference>
<dbReference type="PROSITE" id="PS51819">
    <property type="entry name" value="VOC"/>
    <property type="match status" value="2"/>
</dbReference>
<gene>
    <name evidence="3" type="ORF">SAMN02745716_0442</name>
</gene>
<dbReference type="InterPro" id="IPR029068">
    <property type="entry name" value="Glyas_Bleomycin-R_OHBP_Dase"/>
</dbReference>